<gene>
    <name evidence="1" type="ORF">BJ878DRAFT_538717</name>
</gene>
<evidence type="ECO:0000313" key="1">
    <source>
        <dbReference type="EMBL" id="KAG9248041.1"/>
    </source>
</evidence>
<dbReference type="Proteomes" id="UP000887226">
    <property type="component" value="Unassembled WGS sequence"/>
</dbReference>
<sequence>MAGSIRNAISTIYSTVYATVLTNPMSATILAKVLSAVVAAGLSSGSVATYLGGFTTRNFTNFWSPNVDEKMTGDVTSMLQRGYKFKKGQTNEREFDTDV</sequence>
<comment type="caution">
    <text evidence="1">The sequence shown here is derived from an EMBL/GenBank/DDBJ whole genome shotgun (WGS) entry which is preliminary data.</text>
</comment>
<proteinExistence type="predicted"/>
<protein>
    <submittedName>
        <fullName evidence="1">Uncharacterized protein</fullName>
    </submittedName>
</protein>
<accession>A0A9P8CJZ1</accession>
<reference evidence="1" key="1">
    <citation type="journal article" date="2021" name="IMA Fungus">
        <title>Genomic characterization of three marine fungi, including Emericellopsis atlantica sp. nov. with signatures of a generalist lifestyle and marine biomass degradation.</title>
        <authorList>
            <person name="Hagestad O.C."/>
            <person name="Hou L."/>
            <person name="Andersen J.H."/>
            <person name="Hansen E.H."/>
            <person name="Altermark B."/>
            <person name="Li C."/>
            <person name="Kuhnert E."/>
            <person name="Cox R.J."/>
            <person name="Crous P.W."/>
            <person name="Spatafora J.W."/>
            <person name="Lail K."/>
            <person name="Amirebrahimi M."/>
            <person name="Lipzen A."/>
            <person name="Pangilinan J."/>
            <person name="Andreopoulos W."/>
            <person name="Hayes R.D."/>
            <person name="Ng V."/>
            <person name="Grigoriev I.V."/>
            <person name="Jackson S.A."/>
            <person name="Sutton T.D.S."/>
            <person name="Dobson A.D.W."/>
            <person name="Rama T."/>
        </authorList>
    </citation>
    <scope>NUCLEOTIDE SEQUENCE</scope>
    <source>
        <strain evidence="1">TRa3180A</strain>
    </source>
</reference>
<name>A0A9P8CJZ1_9HELO</name>
<dbReference type="EMBL" id="MU253757">
    <property type="protein sequence ID" value="KAG9248041.1"/>
    <property type="molecule type" value="Genomic_DNA"/>
</dbReference>
<keyword evidence="2" id="KW-1185">Reference proteome</keyword>
<evidence type="ECO:0000313" key="2">
    <source>
        <dbReference type="Proteomes" id="UP000887226"/>
    </source>
</evidence>
<organism evidence="1 2">
    <name type="scientific">Calycina marina</name>
    <dbReference type="NCBI Taxonomy" id="1763456"/>
    <lineage>
        <taxon>Eukaryota</taxon>
        <taxon>Fungi</taxon>
        <taxon>Dikarya</taxon>
        <taxon>Ascomycota</taxon>
        <taxon>Pezizomycotina</taxon>
        <taxon>Leotiomycetes</taxon>
        <taxon>Helotiales</taxon>
        <taxon>Pezizellaceae</taxon>
        <taxon>Calycina</taxon>
    </lineage>
</organism>
<dbReference type="AlphaFoldDB" id="A0A9P8CJZ1"/>